<dbReference type="EMBL" id="ML119662">
    <property type="protein sequence ID" value="RPA83905.1"/>
    <property type="molecule type" value="Genomic_DNA"/>
</dbReference>
<dbReference type="SUPFAM" id="SSF51445">
    <property type="entry name" value="(Trans)glycosidases"/>
    <property type="match status" value="1"/>
</dbReference>
<keyword evidence="11" id="KW-1185">Reference proteome</keyword>
<feature type="domain" description="Glycoside hydrolase family 31 TIM barrel" evidence="7">
    <location>
        <begin position="279"/>
        <end position="596"/>
    </location>
</feature>
<dbReference type="SUPFAM" id="SSF74650">
    <property type="entry name" value="Galactose mutarotase-like"/>
    <property type="match status" value="1"/>
</dbReference>
<dbReference type="CDD" id="cd06593">
    <property type="entry name" value="GH31_xylosidase_YicI"/>
    <property type="match status" value="1"/>
</dbReference>
<gene>
    <name evidence="10" type="ORF">BJ508DRAFT_374814</name>
</gene>
<feature type="domain" description="Glycosyl hydrolase family 31 C-terminal" evidence="9">
    <location>
        <begin position="606"/>
        <end position="697"/>
    </location>
</feature>
<proteinExistence type="inferred from homology"/>
<dbReference type="GO" id="GO:0005975">
    <property type="term" value="P:carbohydrate metabolic process"/>
    <property type="evidence" value="ECO:0007669"/>
    <property type="project" value="InterPro"/>
</dbReference>
<name>A0A3N4ICT3_ASCIM</name>
<dbReference type="Gene3D" id="2.60.40.1180">
    <property type="entry name" value="Golgi alpha-mannosidase II"/>
    <property type="match status" value="1"/>
</dbReference>
<dbReference type="Pfam" id="PF01055">
    <property type="entry name" value="Glyco_hydro_31_2nd"/>
    <property type="match status" value="1"/>
</dbReference>
<sequence length="776" mass="88097">MKFRDGMWLVKEEFRVEYAEEVFSVTPKGATGLSLLCPTKRIYSRGDTLNCPTLTIDLDAVCDDIISVTTRHWKGAQNKGPFFDLFPHGKPELTNGSITESSKGKVLTAGNLKCTVSGEANTFSIRFDSASGQKVTSLDNRSVGFAWTPAISSPKQTEDTSNLQHYIFTQHTLGVGEKIFGLGERFTEFNKRGQSVTLYNEDGGTSSEQAYKNIPFYLSSAGYGVFMDHAESLDLEIGSERSCRLQVSAETQRLKWFIIYGPTPKDILKKYAFLTGFAPRLPSWSYGLWLSTSFTTDYDEKTVTSFIDGMYERSLPVSVFHFDCFWLRPFHWCDFIFSKKDFPNPKEMMTRIKQKYPNIKISAWINPYIGDASPVFEEAAGKGYLVKRENGDVWQWDLWQAGMGLVDFTNPAACRWFELKLETLFDIGIDCLKTDFGERIPDKGVVWFDKSLDPKKMHNYYSFLYNKVVYAALERRFGPGEAVLFSRSATAGGQRFPVHWGGDCESTFEALAESLRGGLSLGLSGFPYWSCDIGGFEGTPNSTLYKRWLAFGLLISHSRLHGSNSYRVPWLIDEQSTFVLQDLINLKMRILPYLYNQAHLSTTQTGLPLLRAMFVEFPEDPTVWSLDTQYMLGESLLVAPVLSEDGKVTFYLPAGRWTNYFSDEVVVGPQWRTEYYSNDAEDAFSNFPLYVRQNTVLIVNTEEGISKTSWNKEDEFEVWVYQVRDGAKSVSWVDSDGQKVGTVTVESREGRETVIKMDPVRKDFKLRIDGDYLDSA</sequence>
<dbReference type="InterPro" id="IPR025887">
    <property type="entry name" value="Glyco_hydro_31_N_dom"/>
</dbReference>
<dbReference type="InterPro" id="IPR000322">
    <property type="entry name" value="Glyco_hydro_31_TIM"/>
</dbReference>
<dbReference type="Gene3D" id="3.20.20.80">
    <property type="entry name" value="Glycosidases"/>
    <property type="match status" value="1"/>
</dbReference>
<evidence type="ECO:0000313" key="11">
    <source>
        <dbReference type="Proteomes" id="UP000275078"/>
    </source>
</evidence>
<evidence type="ECO:0000256" key="5">
    <source>
        <dbReference type="ARBA" id="ARBA00066962"/>
    </source>
</evidence>
<protein>
    <recommendedName>
        <fullName evidence="5">alpha-D-xyloside xylohydrolase</fullName>
        <ecNumber evidence="5">3.2.1.177</ecNumber>
    </recommendedName>
</protein>
<dbReference type="STRING" id="1160509.A0A3N4ICT3"/>
<dbReference type="NCBIfam" id="NF007940">
    <property type="entry name" value="PRK10658.1"/>
    <property type="match status" value="1"/>
</dbReference>
<dbReference type="PANTHER" id="PTHR43053">
    <property type="entry name" value="GLYCOSIDASE FAMILY 31"/>
    <property type="match status" value="1"/>
</dbReference>
<comment type="similarity">
    <text evidence="1 6">Belongs to the glycosyl hydrolase 31 family.</text>
</comment>
<evidence type="ECO:0000256" key="3">
    <source>
        <dbReference type="ARBA" id="ARBA00023295"/>
    </source>
</evidence>
<comment type="catalytic activity">
    <reaction evidence="4">
        <text>Hydrolysis of terminal, non-reducing alpha-D-xylose residues with release of alpha-D-xylose.</text>
        <dbReference type="EC" id="3.2.1.177"/>
    </reaction>
</comment>
<evidence type="ECO:0000259" key="9">
    <source>
        <dbReference type="Pfam" id="PF21365"/>
    </source>
</evidence>
<dbReference type="SUPFAM" id="SSF51011">
    <property type="entry name" value="Glycosyl hydrolase domain"/>
    <property type="match status" value="1"/>
</dbReference>
<dbReference type="PANTHER" id="PTHR43053:SF4">
    <property type="entry name" value="MYOGENESIS-REGULATING GLYCOSIDASE"/>
    <property type="match status" value="1"/>
</dbReference>
<evidence type="ECO:0000313" key="10">
    <source>
        <dbReference type="EMBL" id="RPA83905.1"/>
    </source>
</evidence>
<dbReference type="OrthoDB" id="1334205at2759"/>
<dbReference type="InterPro" id="IPR050985">
    <property type="entry name" value="Alpha-glycosidase_related"/>
</dbReference>
<dbReference type="CDD" id="cd14752">
    <property type="entry name" value="GH31_N"/>
    <property type="match status" value="1"/>
</dbReference>
<dbReference type="EC" id="3.2.1.177" evidence="5"/>
<accession>A0A3N4ICT3</accession>
<dbReference type="GO" id="GO:0030246">
    <property type="term" value="F:carbohydrate binding"/>
    <property type="evidence" value="ECO:0007669"/>
    <property type="project" value="InterPro"/>
</dbReference>
<organism evidence="10 11">
    <name type="scientific">Ascobolus immersus RN42</name>
    <dbReference type="NCBI Taxonomy" id="1160509"/>
    <lineage>
        <taxon>Eukaryota</taxon>
        <taxon>Fungi</taxon>
        <taxon>Dikarya</taxon>
        <taxon>Ascomycota</taxon>
        <taxon>Pezizomycotina</taxon>
        <taxon>Pezizomycetes</taxon>
        <taxon>Pezizales</taxon>
        <taxon>Ascobolaceae</taxon>
        <taxon>Ascobolus</taxon>
    </lineage>
</organism>
<keyword evidence="3 6" id="KW-0326">Glycosidase</keyword>
<dbReference type="Pfam" id="PF13802">
    <property type="entry name" value="Gal_mutarotas_2"/>
    <property type="match status" value="1"/>
</dbReference>
<dbReference type="AlphaFoldDB" id="A0A3N4ICT3"/>
<evidence type="ECO:0000256" key="6">
    <source>
        <dbReference type="RuleBase" id="RU361185"/>
    </source>
</evidence>
<dbReference type="InterPro" id="IPR011013">
    <property type="entry name" value="Gal_mutarotase_sf_dom"/>
</dbReference>
<evidence type="ECO:0000256" key="2">
    <source>
        <dbReference type="ARBA" id="ARBA00022801"/>
    </source>
</evidence>
<dbReference type="Gene3D" id="2.60.40.1760">
    <property type="entry name" value="glycosyl hydrolase (family 31)"/>
    <property type="match status" value="1"/>
</dbReference>
<evidence type="ECO:0000259" key="8">
    <source>
        <dbReference type="Pfam" id="PF13802"/>
    </source>
</evidence>
<dbReference type="FunFam" id="3.20.20.80:FF:000053">
    <property type="entry name" value="Alpha-xylosidase YicI"/>
    <property type="match status" value="1"/>
</dbReference>
<feature type="domain" description="Glycoside hydrolase family 31 N-terminal" evidence="8">
    <location>
        <begin position="56"/>
        <end position="231"/>
    </location>
</feature>
<evidence type="ECO:0000256" key="1">
    <source>
        <dbReference type="ARBA" id="ARBA00007806"/>
    </source>
</evidence>
<keyword evidence="2 6" id="KW-0378">Hydrolase</keyword>
<dbReference type="InterPro" id="IPR017853">
    <property type="entry name" value="GH"/>
</dbReference>
<dbReference type="InterPro" id="IPR048395">
    <property type="entry name" value="Glyco_hydro_31_C"/>
</dbReference>
<dbReference type="GO" id="GO:0061634">
    <property type="term" value="F:alpha-D-xyloside xylohydrolase"/>
    <property type="evidence" value="ECO:0007669"/>
    <property type="project" value="UniProtKB-EC"/>
</dbReference>
<reference evidence="10 11" key="1">
    <citation type="journal article" date="2018" name="Nat. Ecol. Evol.">
        <title>Pezizomycetes genomes reveal the molecular basis of ectomycorrhizal truffle lifestyle.</title>
        <authorList>
            <person name="Murat C."/>
            <person name="Payen T."/>
            <person name="Noel B."/>
            <person name="Kuo A."/>
            <person name="Morin E."/>
            <person name="Chen J."/>
            <person name="Kohler A."/>
            <person name="Krizsan K."/>
            <person name="Balestrini R."/>
            <person name="Da Silva C."/>
            <person name="Montanini B."/>
            <person name="Hainaut M."/>
            <person name="Levati E."/>
            <person name="Barry K.W."/>
            <person name="Belfiori B."/>
            <person name="Cichocki N."/>
            <person name="Clum A."/>
            <person name="Dockter R.B."/>
            <person name="Fauchery L."/>
            <person name="Guy J."/>
            <person name="Iotti M."/>
            <person name="Le Tacon F."/>
            <person name="Lindquist E.A."/>
            <person name="Lipzen A."/>
            <person name="Malagnac F."/>
            <person name="Mello A."/>
            <person name="Molinier V."/>
            <person name="Miyauchi S."/>
            <person name="Poulain J."/>
            <person name="Riccioni C."/>
            <person name="Rubini A."/>
            <person name="Sitrit Y."/>
            <person name="Splivallo R."/>
            <person name="Traeger S."/>
            <person name="Wang M."/>
            <person name="Zifcakova L."/>
            <person name="Wipf D."/>
            <person name="Zambonelli A."/>
            <person name="Paolocci F."/>
            <person name="Nowrousian M."/>
            <person name="Ottonello S."/>
            <person name="Baldrian P."/>
            <person name="Spatafora J.W."/>
            <person name="Henrissat B."/>
            <person name="Nagy L.G."/>
            <person name="Aury J.M."/>
            <person name="Wincker P."/>
            <person name="Grigoriev I.V."/>
            <person name="Bonfante P."/>
            <person name="Martin F.M."/>
        </authorList>
    </citation>
    <scope>NUCLEOTIDE SEQUENCE [LARGE SCALE GENOMIC DNA]</scope>
    <source>
        <strain evidence="10 11">RN42</strain>
    </source>
</reference>
<evidence type="ECO:0000256" key="4">
    <source>
        <dbReference type="ARBA" id="ARBA00052064"/>
    </source>
</evidence>
<evidence type="ECO:0000259" key="7">
    <source>
        <dbReference type="Pfam" id="PF01055"/>
    </source>
</evidence>
<dbReference type="InterPro" id="IPR013780">
    <property type="entry name" value="Glyco_hydro_b"/>
</dbReference>
<dbReference type="Proteomes" id="UP000275078">
    <property type="component" value="Unassembled WGS sequence"/>
</dbReference>
<dbReference type="Pfam" id="PF21365">
    <property type="entry name" value="Glyco_hydro_31_3rd"/>
    <property type="match status" value="1"/>
</dbReference>